<dbReference type="EMBL" id="CAUYUJ010002857">
    <property type="protein sequence ID" value="CAK0802681.1"/>
    <property type="molecule type" value="Genomic_DNA"/>
</dbReference>
<evidence type="ECO:0008006" key="4">
    <source>
        <dbReference type="Google" id="ProtNLM"/>
    </source>
</evidence>
<sequence length="173" mass="18618">AASRGRAADGGRPTLAGPLRDRGGAGAAARIVGRAGRVQRWLKKYARTRKSLSVHLAACSPQAEPSASAREATRGQHFTSRSSEAYRSPTELSAHSGRQPGRQLALPKNGLWVEWSLLARRWSTISSLGDRWERGRERARNNRRGQGKGGGDGRGGSASGACTPRGPRNRRSR</sequence>
<evidence type="ECO:0000313" key="2">
    <source>
        <dbReference type="EMBL" id="CAK0802681.1"/>
    </source>
</evidence>
<organism evidence="2 3">
    <name type="scientific">Prorocentrum cordatum</name>
    <dbReference type="NCBI Taxonomy" id="2364126"/>
    <lineage>
        <taxon>Eukaryota</taxon>
        <taxon>Sar</taxon>
        <taxon>Alveolata</taxon>
        <taxon>Dinophyceae</taxon>
        <taxon>Prorocentrales</taxon>
        <taxon>Prorocentraceae</taxon>
        <taxon>Prorocentrum</taxon>
    </lineage>
</organism>
<feature type="compositionally biased region" description="Polar residues" evidence="1">
    <location>
        <begin position="76"/>
        <end position="93"/>
    </location>
</feature>
<feature type="compositionally biased region" description="Basic and acidic residues" evidence="1">
    <location>
        <begin position="131"/>
        <end position="140"/>
    </location>
</feature>
<feature type="compositionally biased region" description="Low complexity" evidence="1">
    <location>
        <begin position="1"/>
        <end position="18"/>
    </location>
</feature>
<name>A0ABN9QA13_9DINO</name>
<feature type="non-terminal residue" evidence="2">
    <location>
        <position position="1"/>
    </location>
</feature>
<reference evidence="2" key="1">
    <citation type="submission" date="2023-10" db="EMBL/GenBank/DDBJ databases">
        <authorList>
            <person name="Chen Y."/>
            <person name="Shah S."/>
            <person name="Dougan E. K."/>
            <person name="Thang M."/>
            <person name="Chan C."/>
        </authorList>
    </citation>
    <scope>NUCLEOTIDE SEQUENCE [LARGE SCALE GENOMIC DNA]</scope>
</reference>
<comment type="caution">
    <text evidence="2">The sequence shown here is derived from an EMBL/GenBank/DDBJ whole genome shotgun (WGS) entry which is preliminary data.</text>
</comment>
<feature type="region of interest" description="Disordered" evidence="1">
    <location>
        <begin position="60"/>
        <end position="104"/>
    </location>
</feature>
<feature type="region of interest" description="Disordered" evidence="1">
    <location>
        <begin position="1"/>
        <end position="26"/>
    </location>
</feature>
<evidence type="ECO:0000313" key="3">
    <source>
        <dbReference type="Proteomes" id="UP001189429"/>
    </source>
</evidence>
<feature type="region of interest" description="Disordered" evidence="1">
    <location>
        <begin position="131"/>
        <end position="173"/>
    </location>
</feature>
<dbReference type="Proteomes" id="UP001189429">
    <property type="component" value="Unassembled WGS sequence"/>
</dbReference>
<proteinExistence type="predicted"/>
<gene>
    <name evidence="2" type="ORF">PCOR1329_LOCUS10112</name>
</gene>
<evidence type="ECO:0000256" key="1">
    <source>
        <dbReference type="SAM" id="MobiDB-lite"/>
    </source>
</evidence>
<keyword evidence="3" id="KW-1185">Reference proteome</keyword>
<feature type="compositionally biased region" description="Gly residues" evidence="1">
    <location>
        <begin position="147"/>
        <end position="158"/>
    </location>
</feature>
<accession>A0ABN9QA13</accession>
<protein>
    <recommendedName>
        <fullName evidence="4">RNA helicase</fullName>
    </recommendedName>
</protein>